<feature type="region of interest" description="Disordered" evidence="1">
    <location>
        <begin position="35"/>
        <end position="67"/>
    </location>
</feature>
<proteinExistence type="predicted"/>
<accession>A0ABZ0DA82</accession>
<evidence type="ECO:0000313" key="3">
    <source>
        <dbReference type="Proteomes" id="UP001304534"/>
    </source>
</evidence>
<evidence type="ECO:0000256" key="1">
    <source>
        <dbReference type="SAM" id="MobiDB-lite"/>
    </source>
</evidence>
<protein>
    <submittedName>
        <fullName evidence="2">Uncharacterized protein</fullName>
    </submittedName>
</protein>
<sequence length="67" mass="7616">MANLRVLTPNQHVCQSLDHCVSPRYRNALEHQVARANHDSDGTHTPQTLTESLARRQRWLDPGDMLG</sequence>
<evidence type="ECO:0000313" key="2">
    <source>
        <dbReference type="EMBL" id="WOB27011.1"/>
    </source>
</evidence>
<dbReference type="RefSeq" id="WP_316690155.1">
    <property type="nucleotide sequence ID" value="NZ_CP103837.1"/>
</dbReference>
<dbReference type="GeneID" id="95582852"/>
<dbReference type="Proteomes" id="UP001304534">
    <property type="component" value="Chromosome"/>
</dbReference>
<keyword evidence="3" id="KW-1185">Reference proteome</keyword>
<name>A0ABZ0DA82_9XANT</name>
<reference evidence="2 3" key="1">
    <citation type="submission" date="2022-08" db="EMBL/GenBank/DDBJ databases">
        <title>Whole genome sequencing-based tracing of a 2022 introduction and outbreak of Xanthomonas hortorum pv. pelargonii.</title>
        <authorList>
            <person name="Iruegas-Bocardo F."/>
            <person name="Weisberg A.K."/>
            <person name="Riutta E.R."/>
            <person name="Kilday K."/>
            <person name="Bonkowski J.C."/>
            <person name="Creswell T."/>
            <person name="Daughtrey M.L."/>
            <person name="Rane K."/>
            <person name="Grunwald N.J."/>
            <person name="Chang J.H."/>
            <person name="Putnam M.L."/>
        </authorList>
    </citation>
    <scope>NUCLEOTIDE SEQUENCE [LARGE SCALE GENOMIC DNA]</scope>
    <source>
        <strain evidence="2 3">22-325</strain>
    </source>
</reference>
<dbReference type="EMBL" id="CP103840">
    <property type="protein sequence ID" value="WOB27011.1"/>
    <property type="molecule type" value="Genomic_DNA"/>
</dbReference>
<gene>
    <name evidence="2" type="ORF">NYR99_03235</name>
</gene>
<organism evidence="2 3">
    <name type="scientific">Xanthomonas dyei</name>
    <dbReference type="NCBI Taxonomy" id="743699"/>
    <lineage>
        <taxon>Bacteria</taxon>
        <taxon>Pseudomonadati</taxon>
        <taxon>Pseudomonadota</taxon>
        <taxon>Gammaproteobacteria</taxon>
        <taxon>Lysobacterales</taxon>
        <taxon>Lysobacteraceae</taxon>
        <taxon>Xanthomonas</taxon>
    </lineage>
</organism>